<name>Q10HG5_ORYSJ</name>
<accession>Q10HG5</accession>
<proteinExistence type="predicted"/>
<reference evidence="1" key="1">
    <citation type="journal article" date="2005" name="Genome Res.">
        <title>Sequence, annotation, and analysis of synteny between rice chromosome 3 and diverged grass species.</title>
        <authorList>
            <consortium name="Rice Chromosome 3 Sequencing Consortium"/>
            <person name="Buell C.R."/>
            <person name="Yuan Q."/>
            <person name="Ouyang S."/>
            <person name="Liu J."/>
            <person name="Zhu W."/>
            <person name="Wang A."/>
            <person name="Maiti R."/>
            <person name="Haas B."/>
            <person name="Wortman J."/>
            <person name="Pertea M."/>
            <person name="Jones K.M."/>
            <person name="Kim M."/>
            <person name="Overton L."/>
            <person name="Tsitrin T."/>
            <person name="Fadrosh D."/>
            <person name="Bera J."/>
            <person name="Weaver B."/>
            <person name="Jin S."/>
            <person name="Johri S."/>
            <person name="Reardon M."/>
            <person name="Webb K."/>
            <person name="Hill J."/>
            <person name="Moffat K."/>
            <person name="Tallon L."/>
            <person name="Van Aken S."/>
            <person name="Lewis M."/>
            <person name="Utterback T."/>
            <person name="Feldblyum T."/>
            <person name="Zismann V."/>
            <person name="Iobst S."/>
            <person name="Hsiao J."/>
            <person name="de Vazeille A.R."/>
            <person name="Salzberg S.L."/>
            <person name="White O."/>
            <person name="Fraser C."/>
            <person name="Yu Y."/>
            <person name="Kim H."/>
            <person name="Rambo T."/>
            <person name="Currie J."/>
            <person name="Collura K."/>
            <person name="Kernodle-Thompson S."/>
            <person name="Wei F."/>
            <person name="Kudrna K."/>
            <person name="Ammiraju J.S."/>
            <person name="Luo M."/>
            <person name="Goicoechea J.L."/>
            <person name="Wing R.A."/>
            <person name="Henry D."/>
            <person name="Oates R."/>
            <person name="Palmer M."/>
            <person name="Pries G."/>
            <person name="Saski C."/>
            <person name="Simmons J."/>
            <person name="Soderlund C."/>
            <person name="Nelson W."/>
            <person name="de la Bastide M."/>
            <person name="Spiegel L."/>
            <person name="Nascimento L."/>
            <person name="Huang E."/>
            <person name="Preston R."/>
            <person name="Zutavern T."/>
            <person name="Palmer L."/>
            <person name="O'Shaughnessy A."/>
            <person name="Dike S."/>
            <person name="McCombie W.R."/>
            <person name="Minx P."/>
            <person name="Cordum H."/>
            <person name="Wilson R."/>
            <person name="Jin W."/>
            <person name="Lee H.R."/>
            <person name="Jiang J."/>
            <person name="Jackson S."/>
        </authorList>
    </citation>
    <scope>NUCLEOTIDE SEQUENCE [LARGE SCALE GENOMIC DNA]</scope>
</reference>
<sequence length="131" mass="14671">MMYAEGQIRTLNRYEHTPNEGIFDKDPDGGAQRVMGGIGGWTFLRAIDCMFECGPASPNGIPVKQRRLKKEICVGQRISHDGWNGSVLSLHIAMERKVYETIGPYTIFTKDVSVQIKVLPARRASQFLADD</sequence>
<dbReference type="AlphaFoldDB" id="Q10HG5"/>
<gene>
    <name evidence="1" type="ordered locus">LOC_Os03g39224</name>
</gene>
<organism evidence="1">
    <name type="scientific">Oryza sativa subsp. japonica</name>
    <name type="common">Rice</name>
    <dbReference type="NCBI Taxonomy" id="39947"/>
    <lineage>
        <taxon>Eukaryota</taxon>
        <taxon>Viridiplantae</taxon>
        <taxon>Streptophyta</taxon>
        <taxon>Embryophyta</taxon>
        <taxon>Tracheophyta</taxon>
        <taxon>Spermatophyta</taxon>
        <taxon>Magnoliopsida</taxon>
        <taxon>Liliopsida</taxon>
        <taxon>Poales</taxon>
        <taxon>Poaceae</taxon>
        <taxon>BOP clade</taxon>
        <taxon>Oryzoideae</taxon>
        <taxon>Oryzeae</taxon>
        <taxon>Oryzinae</taxon>
        <taxon>Oryza</taxon>
        <taxon>Oryza sativa</taxon>
    </lineage>
</organism>
<reference evidence="1" key="2">
    <citation type="submission" date="2006-06" db="EMBL/GenBank/DDBJ databases">
        <authorList>
            <person name="Buell R."/>
            <person name="Wing R.A."/>
            <person name="McCombie W.A."/>
            <person name="Ouyang S."/>
        </authorList>
    </citation>
    <scope>NUCLEOTIDE SEQUENCE</scope>
</reference>
<protein>
    <submittedName>
        <fullName evidence="1">Uncharacterized protein</fullName>
    </submittedName>
</protein>
<evidence type="ECO:0000313" key="1">
    <source>
        <dbReference type="EMBL" id="ABF97378.1"/>
    </source>
</evidence>
<dbReference type="EMBL" id="DP000009">
    <property type="protein sequence ID" value="ABF97378.1"/>
    <property type="molecule type" value="Genomic_DNA"/>
</dbReference>